<name>A0ABR0KC36_9EURO</name>
<feature type="compositionally biased region" description="Basic and acidic residues" evidence="1">
    <location>
        <begin position="249"/>
        <end position="260"/>
    </location>
</feature>
<feature type="compositionally biased region" description="Basic and acidic residues" evidence="1">
    <location>
        <begin position="139"/>
        <end position="183"/>
    </location>
</feature>
<evidence type="ECO:0000313" key="2">
    <source>
        <dbReference type="EMBL" id="KAK5093311.1"/>
    </source>
</evidence>
<feature type="region of interest" description="Disordered" evidence="1">
    <location>
        <begin position="312"/>
        <end position="536"/>
    </location>
</feature>
<protein>
    <submittedName>
        <fullName evidence="2">Uncharacterized protein</fullName>
    </submittedName>
</protein>
<keyword evidence="3" id="KW-1185">Reference proteome</keyword>
<comment type="caution">
    <text evidence="2">The sequence shown here is derived from an EMBL/GenBank/DDBJ whole genome shotgun (WGS) entry which is preliminary data.</text>
</comment>
<feature type="region of interest" description="Disordered" evidence="1">
    <location>
        <begin position="109"/>
        <end position="283"/>
    </location>
</feature>
<feature type="compositionally biased region" description="Polar residues" evidence="1">
    <location>
        <begin position="117"/>
        <end position="127"/>
    </location>
</feature>
<feature type="compositionally biased region" description="Low complexity" evidence="1">
    <location>
        <begin position="1"/>
        <end position="18"/>
    </location>
</feature>
<feature type="compositionally biased region" description="Polar residues" evidence="1">
    <location>
        <begin position="482"/>
        <end position="528"/>
    </location>
</feature>
<feature type="region of interest" description="Disordered" evidence="1">
    <location>
        <begin position="644"/>
        <end position="670"/>
    </location>
</feature>
<evidence type="ECO:0000313" key="3">
    <source>
        <dbReference type="Proteomes" id="UP001345013"/>
    </source>
</evidence>
<evidence type="ECO:0000256" key="1">
    <source>
        <dbReference type="SAM" id="MobiDB-lite"/>
    </source>
</evidence>
<accession>A0ABR0KC36</accession>
<feature type="compositionally biased region" description="Basic residues" evidence="1">
    <location>
        <begin position="361"/>
        <end position="377"/>
    </location>
</feature>
<proteinExistence type="predicted"/>
<feature type="region of interest" description="Disordered" evidence="1">
    <location>
        <begin position="1"/>
        <end position="31"/>
    </location>
</feature>
<feature type="compositionally biased region" description="Basic and acidic residues" evidence="1">
    <location>
        <begin position="413"/>
        <end position="423"/>
    </location>
</feature>
<sequence length="775" mass="86545">MSQSTLAASSQSQPSSQTRPAGAKLPNPFAKFDNRITDLSNHILPEQPYVLTIPSDLPYRRHTTDPNRWYLNTPFVRKEEQLQYMSLLRHLDDDEALLKADGDRIDHDGRLLAHAPTPQSDFPSRPQTPVDAAPKKKISLKDYKTKDKSAVNTPERRPADDIRRQAIKSHKEEADAKRQDQEPKANAQPKPEPTVVEPQPPVRETKPDAKFSLQKPTQHDKESQRPAKKRRLSEEEDNKMRLKHVNGLKAKEEPVEKKALPDLLSPDMPTPEKKPKPRGLPVLLSPKLPQALEKAAAAVPQRSDEVRAVLRGIDSPARPPDRKADSAPVAKVASPIARPLSTPAAKVNATLANGRTASPKPRQRHIIVLRYGKKNRKRVEMLLKLGAARPKREQTQPAQREPTTSSKQPAKLEAPKPEKKRPAEPTPEPPAKKPKFVATCLEPPVRNDRPSSPRPDVAGKSPAPIAKPKSTFSTPKKDLKSVTMQRVASTDTGGAQTPSQEAARTSTPLAVNQSSQPKLSPAPTSTPAKNDEHTAWTDLNTRIFQLGRILKKEGSKLAEEGGSKNKQQGVVLLIEALLCFMLNSAALAQARPNADAGWSTILPYHVMVWKQSRPYKHLHGLVVQLGAVCRQFLHQEHIKRLSKETLPDDHIGSAPTPGSDGNTRTDDSAKKQKSFLELRDELVQNSKELKIAWLESSRILPYEVIEEQYPGTWSRRTNDFSKRNPDKLNPKELTKDFYLPLDVSTNVFEATNFALAFLNEWAMIEQVQWKTRIDL</sequence>
<reference evidence="2 3" key="1">
    <citation type="submission" date="2023-08" db="EMBL/GenBank/DDBJ databases">
        <title>Black Yeasts Isolated from many extreme environments.</title>
        <authorList>
            <person name="Coleine C."/>
            <person name="Stajich J.E."/>
            <person name="Selbmann L."/>
        </authorList>
    </citation>
    <scope>NUCLEOTIDE SEQUENCE [LARGE SCALE GENOMIC DNA]</scope>
    <source>
        <strain evidence="2 3">CCFEE 5885</strain>
    </source>
</reference>
<dbReference type="Proteomes" id="UP001345013">
    <property type="component" value="Unassembled WGS sequence"/>
</dbReference>
<dbReference type="EMBL" id="JAVRRG010000045">
    <property type="protein sequence ID" value="KAK5093311.1"/>
    <property type="molecule type" value="Genomic_DNA"/>
</dbReference>
<organism evidence="2 3">
    <name type="scientific">Lithohypha guttulata</name>
    <dbReference type="NCBI Taxonomy" id="1690604"/>
    <lineage>
        <taxon>Eukaryota</taxon>
        <taxon>Fungi</taxon>
        <taxon>Dikarya</taxon>
        <taxon>Ascomycota</taxon>
        <taxon>Pezizomycotina</taxon>
        <taxon>Eurotiomycetes</taxon>
        <taxon>Chaetothyriomycetidae</taxon>
        <taxon>Chaetothyriales</taxon>
        <taxon>Trichomeriaceae</taxon>
        <taxon>Lithohypha</taxon>
    </lineage>
</organism>
<gene>
    <name evidence="2" type="ORF">LTR24_004431</name>
</gene>
<feature type="compositionally biased region" description="Polar residues" evidence="1">
    <location>
        <begin position="395"/>
        <end position="406"/>
    </location>
</feature>